<protein>
    <submittedName>
        <fullName evidence="2">Uncharacterized protein</fullName>
    </submittedName>
</protein>
<name>A0ABD2CKQ5_VESMC</name>
<dbReference type="AlphaFoldDB" id="A0ABD2CKQ5"/>
<dbReference type="EMBL" id="JAYRBN010000043">
    <property type="protein sequence ID" value="KAL2745399.1"/>
    <property type="molecule type" value="Genomic_DNA"/>
</dbReference>
<accession>A0ABD2CKQ5</accession>
<evidence type="ECO:0000256" key="1">
    <source>
        <dbReference type="SAM" id="MobiDB-lite"/>
    </source>
</evidence>
<evidence type="ECO:0000313" key="3">
    <source>
        <dbReference type="Proteomes" id="UP001607303"/>
    </source>
</evidence>
<gene>
    <name evidence="2" type="ORF">V1477_006254</name>
</gene>
<proteinExistence type="predicted"/>
<dbReference type="Proteomes" id="UP001607303">
    <property type="component" value="Unassembled WGS sequence"/>
</dbReference>
<organism evidence="2 3">
    <name type="scientific">Vespula maculifrons</name>
    <name type="common">Eastern yellow jacket</name>
    <name type="synonym">Wasp</name>
    <dbReference type="NCBI Taxonomy" id="7453"/>
    <lineage>
        <taxon>Eukaryota</taxon>
        <taxon>Metazoa</taxon>
        <taxon>Ecdysozoa</taxon>
        <taxon>Arthropoda</taxon>
        <taxon>Hexapoda</taxon>
        <taxon>Insecta</taxon>
        <taxon>Pterygota</taxon>
        <taxon>Neoptera</taxon>
        <taxon>Endopterygota</taxon>
        <taxon>Hymenoptera</taxon>
        <taxon>Apocrita</taxon>
        <taxon>Aculeata</taxon>
        <taxon>Vespoidea</taxon>
        <taxon>Vespidae</taxon>
        <taxon>Vespinae</taxon>
        <taxon>Vespula</taxon>
    </lineage>
</organism>
<feature type="region of interest" description="Disordered" evidence="1">
    <location>
        <begin position="270"/>
        <end position="297"/>
    </location>
</feature>
<comment type="caution">
    <text evidence="2">The sequence shown here is derived from an EMBL/GenBank/DDBJ whole genome shotgun (WGS) entry which is preliminary data.</text>
</comment>
<evidence type="ECO:0000313" key="2">
    <source>
        <dbReference type="EMBL" id="KAL2745399.1"/>
    </source>
</evidence>
<sequence>MAPRGTGSVSLEGARNKGKRNFSLTIFFFDHVTPTATGPGSMESARRSLYAHIFFVHIGPIVTDTKSNRTGVVGKCSSRPLCPYFLRPDQSNRSRVITHLEHPDRGHWKGFVAPSTHMFFSSRSDQYELRNKGKRNFHLPIFSSETIAHRVNGTGLLEWARRALYSHIFFVQIGRSGADNRTGITGKGSSRPLRPYFFRPDRLIKSRGYNGLKGTNKKKFFFNNFFLRNYSTQSNRTGVIGQGSSHHLRPFFCRPNQTNTSRVITLPTFSSETIAPRAPGPGSDDQEPSNNVTGPGSLETVRRALYTHTFFRPDRTCNSRVITREQRRKNFSLTIFFSETIAPSVTGPGLLEWGRRALYAHTFFVQIRPANNGKENYSLSIFFNETIAPRSTGPVSLQRDRRALCAHILFSKPDRGRWKVFVAPSTPILFSSRSDQQQPNYIGLKRTKKKKFFFCNFFLRNYNTWSNRTAVIGKGSSRPLLPYFFCPDLTNRSRVITV</sequence>
<keyword evidence="3" id="KW-1185">Reference proteome</keyword>
<reference evidence="2 3" key="1">
    <citation type="journal article" date="2024" name="Ann. Entomol. Soc. Am.">
        <title>Genomic analyses of the southern and eastern yellowjacket wasps (Hymenoptera: Vespidae) reveal evolutionary signatures of social life.</title>
        <authorList>
            <person name="Catto M.A."/>
            <person name="Caine P.B."/>
            <person name="Orr S.E."/>
            <person name="Hunt B.G."/>
            <person name="Goodisman M.A.D."/>
        </authorList>
    </citation>
    <scope>NUCLEOTIDE SEQUENCE [LARGE SCALE GENOMIC DNA]</scope>
    <source>
        <strain evidence="2">232</strain>
        <tissue evidence="2">Head and thorax</tissue>
    </source>
</reference>